<dbReference type="Gene3D" id="3.40.50.150">
    <property type="entry name" value="Vaccinia Virus protein VP39"/>
    <property type="match status" value="1"/>
</dbReference>
<keyword evidence="2 3" id="KW-0808">Transferase</keyword>
<dbReference type="GO" id="GO:0052913">
    <property type="term" value="F:16S rRNA (guanine(966)-N(2))-methyltransferase activity"/>
    <property type="evidence" value="ECO:0007669"/>
    <property type="project" value="UniProtKB-EC"/>
</dbReference>
<dbReference type="GO" id="GO:0003676">
    <property type="term" value="F:nucleic acid binding"/>
    <property type="evidence" value="ECO:0007669"/>
    <property type="project" value="InterPro"/>
</dbReference>
<accession>A0A841C9H6</accession>
<organism evidence="3 4">
    <name type="scientific">Lactovum miscens</name>
    <dbReference type="NCBI Taxonomy" id="190387"/>
    <lineage>
        <taxon>Bacteria</taxon>
        <taxon>Bacillati</taxon>
        <taxon>Bacillota</taxon>
        <taxon>Bacilli</taxon>
        <taxon>Lactobacillales</taxon>
        <taxon>Streptococcaceae</taxon>
        <taxon>Lactovum</taxon>
    </lineage>
</organism>
<dbReference type="EC" id="2.1.1.171" evidence="3"/>
<dbReference type="AlphaFoldDB" id="A0A841C9H6"/>
<dbReference type="NCBIfam" id="TIGR00095">
    <property type="entry name" value="16S rRNA (guanine(966)-N(2))-methyltransferase RsmD"/>
    <property type="match status" value="1"/>
</dbReference>
<dbReference type="InterPro" id="IPR002052">
    <property type="entry name" value="DNA_methylase_N6_adenine_CS"/>
</dbReference>
<dbReference type="Proteomes" id="UP000562464">
    <property type="component" value="Unassembled WGS sequence"/>
</dbReference>
<gene>
    <name evidence="3" type="ORF">HNQ37_001271</name>
</gene>
<evidence type="ECO:0000313" key="4">
    <source>
        <dbReference type="Proteomes" id="UP000562464"/>
    </source>
</evidence>
<dbReference type="InterPro" id="IPR029063">
    <property type="entry name" value="SAM-dependent_MTases_sf"/>
</dbReference>
<evidence type="ECO:0000256" key="2">
    <source>
        <dbReference type="ARBA" id="ARBA00022679"/>
    </source>
</evidence>
<evidence type="ECO:0000313" key="3">
    <source>
        <dbReference type="EMBL" id="MBB5888378.1"/>
    </source>
</evidence>
<evidence type="ECO:0000256" key="1">
    <source>
        <dbReference type="ARBA" id="ARBA00022603"/>
    </source>
</evidence>
<dbReference type="CDD" id="cd02440">
    <property type="entry name" value="AdoMet_MTases"/>
    <property type="match status" value="1"/>
</dbReference>
<dbReference type="PANTHER" id="PTHR43542">
    <property type="entry name" value="METHYLTRANSFERASE"/>
    <property type="match status" value="1"/>
</dbReference>
<dbReference type="EMBL" id="JACHHV010000022">
    <property type="protein sequence ID" value="MBB5888378.1"/>
    <property type="molecule type" value="Genomic_DNA"/>
</dbReference>
<dbReference type="Pfam" id="PF03602">
    <property type="entry name" value="Cons_hypoth95"/>
    <property type="match status" value="1"/>
</dbReference>
<dbReference type="PROSITE" id="PS00092">
    <property type="entry name" value="N6_MTASE"/>
    <property type="match status" value="1"/>
</dbReference>
<keyword evidence="1 3" id="KW-0489">Methyltransferase</keyword>
<proteinExistence type="predicted"/>
<dbReference type="SUPFAM" id="SSF53335">
    <property type="entry name" value="S-adenosyl-L-methionine-dependent methyltransferases"/>
    <property type="match status" value="1"/>
</dbReference>
<dbReference type="RefSeq" id="WP_183540364.1">
    <property type="nucleotide sequence ID" value="NZ_DASWOY010000024.1"/>
</dbReference>
<comment type="caution">
    <text evidence="3">The sequence shown here is derived from an EMBL/GenBank/DDBJ whole genome shotgun (WGS) entry which is preliminary data.</text>
</comment>
<name>A0A841C9H6_9LACT</name>
<dbReference type="PIRSF" id="PIRSF004553">
    <property type="entry name" value="CHP00095"/>
    <property type="match status" value="1"/>
</dbReference>
<keyword evidence="4" id="KW-1185">Reference proteome</keyword>
<dbReference type="PANTHER" id="PTHR43542:SF1">
    <property type="entry name" value="METHYLTRANSFERASE"/>
    <property type="match status" value="1"/>
</dbReference>
<sequence>MRIVAGKYGGRPLKSLEGATTRPTTDKIKGAVFNMLGGFFSEGRALDLYAGSGALGIEAVSRGCNFAVLVEKDFRAQKIIEENIEMTKENENFQLIKKPAEIAIENLTGKFDFIFLDPPYAKEMMVSDIQKMSEKKLFTKDVLIVCETEKTTGLPEKINYLKIWKQKTYGITKITIYSNSN</sequence>
<dbReference type="InterPro" id="IPR004398">
    <property type="entry name" value="RNA_MeTrfase_RsmD"/>
</dbReference>
<protein>
    <submittedName>
        <fullName evidence="3">16S rRNA (Guanine966-N2)-methyltransferase</fullName>
        <ecNumber evidence="3">2.1.1.171</ecNumber>
    </submittedName>
</protein>
<reference evidence="3 4" key="1">
    <citation type="submission" date="2020-08" db="EMBL/GenBank/DDBJ databases">
        <title>Genomic Encyclopedia of Type Strains, Phase IV (KMG-IV): sequencing the most valuable type-strain genomes for metagenomic binning, comparative biology and taxonomic classification.</title>
        <authorList>
            <person name="Goeker M."/>
        </authorList>
    </citation>
    <scope>NUCLEOTIDE SEQUENCE [LARGE SCALE GENOMIC DNA]</scope>
    <source>
        <strain evidence="3 4">DSM 14925</strain>
    </source>
</reference>